<comment type="caution">
    <text evidence="10">The sequence shown here is derived from an EMBL/GenBank/DDBJ whole genome shotgun (WGS) entry which is preliminary data.</text>
</comment>
<reference evidence="10" key="1">
    <citation type="journal article" date="2020" name="BMC Genomics">
        <title>Correction to: Identification and distribution of gene clusters required for synthesis of sphingolipid metabolism inhibitors in diverse species of the filamentous fungus Fusarium.</title>
        <authorList>
            <person name="Kim H.S."/>
            <person name="Lohmar J.M."/>
            <person name="Busman M."/>
            <person name="Brown D.W."/>
            <person name="Naumann T.A."/>
            <person name="Divon H.H."/>
            <person name="Lysoe E."/>
            <person name="Uhlig S."/>
            <person name="Proctor R.H."/>
        </authorList>
    </citation>
    <scope>NUCLEOTIDE SEQUENCE</scope>
    <source>
        <strain evidence="10">NRRL 20472</strain>
    </source>
</reference>
<evidence type="ECO:0000313" key="10">
    <source>
        <dbReference type="EMBL" id="KAF4973711.1"/>
    </source>
</evidence>
<feature type="transmembrane region" description="Helical" evidence="7">
    <location>
        <begin position="700"/>
        <end position="719"/>
    </location>
</feature>
<evidence type="ECO:0000256" key="1">
    <source>
        <dbReference type="ARBA" id="ARBA00004141"/>
    </source>
</evidence>
<feature type="domain" description="Major facilitator superfamily (MFS) profile" evidence="9">
    <location>
        <begin position="594"/>
        <end position="950"/>
    </location>
</feature>
<accession>A0A8H4XGU0</accession>
<keyword evidence="4 7" id="KW-1133">Transmembrane helix</keyword>
<evidence type="ECO:0000256" key="5">
    <source>
        <dbReference type="ARBA" id="ARBA00023136"/>
    </source>
</evidence>
<comment type="subcellular location">
    <subcellularLocation>
        <location evidence="1">Membrane</location>
        <topology evidence="1">Multi-pass membrane protein</topology>
    </subcellularLocation>
</comment>
<organism evidence="10 11">
    <name type="scientific">Fusarium sarcochroum</name>
    <dbReference type="NCBI Taxonomy" id="1208366"/>
    <lineage>
        <taxon>Eukaryota</taxon>
        <taxon>Fungi</taxon>
        <taxon>Dikarya</taxon>
        <taxon>Ascomycota</taxon>
        <taxon>Pezizomycotina</taxon>
        <taxon>Sordariomycetes</taxon>
        <taxon>Hypocreomycetidae</taxon>
        <taxon>Hypocreales</taxon>
        <taxon>Nectriaceae</taxon>
        <taxon>Fusarium</taxon>
        <taxon>Fusarium lateritium species complex</taxon>
    </lineage>
</organism>
<feature type="transmembrane region" description="Helical" evidence="7">
    <location>
        <begin position="892"/>
        <end position="911"/>
    </location>
</feature>
<keyword evidence="11" id="KW-1185">Reference proteome</keyword>
<evidence type="ECO:0000256" key="4">
    <source>
        <dbReference type="ARBA" id="ARBA00022989"/>
    </source>
</evidence>
<feature type="transmembrane region" description="Helical" evidence="7">
    <location>
        <begin position="633"/>
        <end position="661"/>
    </location>
</feature>
<feature type="compositionally biased region" description="Low complexity" evidence="6">
    <location>
        <begin position="600"/>
        <end position="612"/>
    </location>
</feature>
<dbReference type="PROSITE" id="PS50850">
    <property type="entry name" value="MFS"/>
    <property type="match status" value="1"/>
</dbReference>
<evidence type="ECO:0000259" key="9">
    <source>
        <dbReference type="PROSITE" id="PS50850"/>
    </source>
</evidence>
<comment type="similarity">
    <text evidence="2">Belongs to the major facilitator superfamily. Sugar transporter (TC 2.A.1.1) family.</text>
</comment>
<evidence type="ECO:0000313" key="11">
    <source>
        <dbReference type="Proteomes" id="UP000622797"/>
    </source>
</evidence>
<feature type="compositionally biased region" description="Polar residues" evidence="6">
    <location>
        <begin position="192"/>
        <end position="225"/>
    </location>
</feature>
<dbReference type="InterPro" id="IPR050360">
    <property type="entry name" value="MFS_Sugar_Transporters"/>
</dbReference>
<feature type="compositionally biased region" description="Acidic residues" evidence="6">
    <location>
        <begin position="136"/>
        <end position="151"/>
    </location>
</feature>
<dbReference type="GO" id="GO:0005351">
    <property type="term" value="F:carbohydrate:proton symporter activity"/>
    <property type="evidence" value="ECO:0007669"/>
    <property type="project" value="TreeGrafter"/>
</dbReference>
<feature type="compositionally biased region" description="Acidic residues" evidence="6">
    <location>
        <begin position="273"/>
        <end position="289"/>
    </location>
</feature>
<feature type="compositionally biased region" description="Acidic residues" evidence="6">
    <location>
        <begin position="296"/>
        <end position="315"/>
    </location>
</feature>
<feature type="compositionally biased region" description="Acidic residues" evidence="6">
    <location>
        <begin position="558"/>
        <end position="568"/>
    </location>
</feature>
<feature type="compositionally biased region" description="Low complexity" evidence="6">
    <location>
        <begin position="124"/>
        <end position="135"/>
    </location>
</feature>
<feature type="compositionally biased region" description="Acidic residues" evidence="6">
    <location>
        <begin position="238"/>
        <end position="252"/>
    </location>
</feature>
<name>A0A8H4XGU0_9HYPO</name>
<gene>
    <name evidence="10" type="ORF">FSARC_100</name>
</gene>
<dbReference type="InterPro" id="IPR020846">
    <property type="entry name" value="MFS_dom"/>
</dbReference>
<feature type="compositionally biased region" description="Low complexity" evidence="6">
    <location>
        <begin position="41"/>
        <end position="55"/>
    </location>
</feature>
<dbReference type="SUPFAM" id="SSF103473">
    <property type="entry name" value="MFS general substrate transporter"/>
    <property type="match status" value="1"/>
</dbReference>
<feature type="signal peptide" evidence="8">
    <location>
        <begin position="1"/>
        <end position="18"/>
    </location>
</feature>
<dbReference type="Gene3D" id="1.20.1250.20">
    <property type="entry name" value="MFS general substrate transporter like domains"/>
    <property type="match status" value="1"/>
</dbReference>
<feature type="transmembrane region" description="Helical" evidence="7">
    <location>
        <begin position="848"/>
        <end position="872"/>
    </location>
</feature>
<proteinExistence type="inferred from homology"/>
<sequence length="950" mass="99590">MHLLKCLLLSLLVGKGFSQTEATDGPLETEELMASAADPVETYAEEAPAPESTEAVLDESPTQEEEATPPTITVDESVLTEDDPESTVGLLEATEASETTEATQTADEEETEVPDETEASEVVDAPTDTEATTTETSDEETLEPTDTDDEPVSVTEDPVSITEDATQIPEAQANEATNNGGESTAPVEPTVLDNQVTKASEVSTDAENAAPTTEVESSIGTTVATNDGGATEETTPADNDEAEETDTAESDQDTQASTTAEGDDNKEASATAENDEAEATDTAESDEDTQASATADNDETEETTSTEGDDEDDDEAKATVTADDGNKATGKATATADKTAGGFTTVTTLLPNSTYKAIALELKDVTLGKNEQFTSVKGDTAILLQPPPNGEATCSIPPSSSSEDIPTGEFIRLVLSIKVTGRDESLKVLKGEKTGSRLQMMVDGSSVYDKELIATGDSLQNVASDRFKASNNQKIEMIHKSGNQPVDVVITDANIRVSNSRRESGNDDDGDDGSGKDSGGSGGSGGSGSGDGDGNGDGDKDDGGSGGGGSNEGNSSDGGDDEGEEEDQGGSGSGSETGTDEASPSSSGNSQSETNAAGRTHTFSTSWSQTSSMGSSHASFLTFRGQSLRYAQIGLIAAPAFISFGYNQAGLGALMGSLSCLFLGDQLGRRKTIFLAAVLTLIGQILQVSSYSLAQFVVDRVILGIGIGEISVVVPIWLSECSPASHRGRDVIAAGIFMCLGYALCNWIDYAFFNLPTSTLQWRLPLAVSMPLACLILGVVMSMPESPRWLVSVNQTEKATATLLALKDRSEIDETISIEIAQIESSLKNARQESTSLMHMFSKNEEKLGYRFFLCIFLQFVQQMCGGTLISVYASTIFQDNLSLGTSLSKTLAAYALTWKFLSCFIGYVAIDKWGRRAVFMISGAGMSMCMTALAICTSFPSSSHSASIA</sequence>
<feature type="compositionally biased region" description="Gly residues" evidence="6">
    <location>
        <begin position="516"/>
        <end position="533"/>
    </location>
</feature>
<feature type="transmembrane region" description="Helical" evidence="7">
    <location>
        <begin position="673"/>
        <end position="694"/>
    </location>
</feature>
<feature type="compositionally biased region" description="Low complexity" evidence="6">
    <location>
        <begin position="318"/>
        <end position="343"/>
    </location>
</feature>
<dbReference type="PANTHER" id="PTHR48022:SF45">
    <property type="entry name" value="MAJOR FACILITATOR SUPERFAMILY (MFS) PROFILE DOMAIN-CONTAINING PROTEIN-RELATED"/>
    <property type="match status" value="1"/>
</dbReference>
<dbReference type="EMBL" id="JABEXW010000007">
    <property type="protein sequence ID" value="KAF4973711.1"/>
    <property type="molecule type" value="Genomic_DNA"/>
</dbReference>
<feature type="compositionally biased region" description="Acidic residues" evidence="6">
    <location>
        <begin position="106"/>
        <end position="121"/>
    </location>
</feature>
<keyword evidence="5 7" id="KW-0472">Membrane</keyword>
<feature type="compositionally biased region" description="Polar residues" evidence="6">
    <location>
        <begin position="582"/>
        <end position="597"/>
    </location>
</feature>
<evidence type="ECO:0000256" key="8">
    <source>
        <dbReference type="SAM" id="SignalP"/>
    </source>
</evidence>
<feature type="region of interest" description="Disordered" evidence="6">
    <location>
        <begin position="494"/>
        <end position="612"/>
    </location>
</feature>
<protein>
    <recommendedName>
        <fullName evidence="9">Major facilitator superfamily (MFS) profile domain-containing protein</fullName>
    </recommendedName>
</protein>
<reference evidence="10" key="2">
    <citation type="submission" date="2020-05" db="EMBL/GenBank/DDBJ databases">
        <authorList>
            <person name="Kim H.-S."/>
            <person name="Proctor R.H."/>
            <person name="Brown D.W."/>
        </authorList>
    </citation>
    <scope>NUCLEOTIDE SEQUENCE</scope>
    <source>
        <strain evidence="10">NRRL 20472</strain>
    </source>
</reference>
<dbReference type="InterPro" id="IPR036259">
    <property type="entry name" value="MFS_trans_sf"/>
</dbReference>
<keyword evidence="8" id="KW-0732">Signal</keyword>
<dbReference type="GO" id="GO:0016020">
    <property type="term" value="C:membrane"/>
    <property type="evidence" value="ECO:0007669"/>
    <property type="project" value="UniProtKB-SubCell"/>
</dbReference>
<feature type="region of interest" description="Disordered" evidence="6">
    <location>
        <begin position="384"/>
        <end position="403"/>
    </location>
</feature>
<feature type="transmembrane region" description="Helical" evidence="7">
    <location>
        <begin position="918"/>
        <end position="941"/>
    </location>
</feature>
<feature type="region of interest" description="Disordered" evidence="6">
    <location>
        <begin position="36"/>
        <end position="343"/>
    </location>
</feature>
<feature type="compositionally biased region" description="Low complexity" evidence="6">
    <location>
        <begin position="92"/>
        <end position="105"/>
    </location>
</feature>
<evidence type="ECO:0000256" key="7">
    <source>
        <dbReference type="SAM" id="Phobius"/>
    </source>
</evidence>
<evidence type="ECO:0000256" key="2">
    <source>
        <dbReference type="ARBA" id="ARBA00010992"/>
    </source>
</evidence>
<feature type="transmembrane region" description="Helical" evidence="7">
    <location>
        <begin position="731"/>
        <end position="750"/>
    </location>
</feature>
<evidence type="ECO:0000256" key="3">
    <source>
        <dbReference type="ARBA" id="ARBA00022692"/>
    </source>
</evidence>
<feature type="chain" id="PRO_5034247329" description="Major facilitator superfamily (MFS) profile domain-containing protein" evidence="8">
    <location>
        <begin position="19"/>
        <end position="950"/>
    </location>
</feature>
<dbReference type="OrthoDB" id="4540492at2759"/>
<evidence type="ECO:0000256" key="6">
    <source>
        <dbReference type="SAM" id="MobiDB-lite"/>
    </source>
</evidence>
<dbReference type="Proteomes" id="UP000622797">
    <property type="component" value="Unassembled WGS sequence"/>
</dbReference>
<dbReference type="Pfam" id="PF00083">
    <property type="entry name" value="Sugar_tr"/>
    <property type="match status" value="1"/>
</dbReference>
<dbReference type="PANTHER" id="PTHR48022">
    <property type="entry name" value="PLASTIDIC GLUCOSE TRANSPORTER 4"/>
    <property type="match status" value="1"/>
</dbReference>
<dbReference type="InterPro" id="IPR005828">
    <property type="entry name" value="MFS_sugar_transport-like"/>
</dbReference>
<feature type="transmembrane region" description="Helical" evidence="7">
    <location>
        <begin position="762"/>
        <end position="780"/>
    </location>
</feature>
<dbReference type="AlphaFoldDB" id="A0A8H4XGU0"/>
<keyword evidence="3 7" id="KW-0812">Transmembrane</keyword>